<keyword evidence="1" id="KW-0378">Hydrolase</keyword>
<dbReference type="OrthoDB" id="2966537at2"/>
<accession>A0A5R9BRE0</accession>
<dbReference type="Proteomes" id="UP000305541">
    <property type="component" value="Unassembled WGS sequence"/>
</dbReference>
<dbReference type="AlphaFoldDB" id="A0A5R9BRE0"/>
<evidence type="ECO:0000313" key="2">
    <source>
        <dbReference type="Proteomes" id="UP000305541"/>
    </source>
</evidence>
<evidence type="ECO:0000313" key="1">
    <source>
        <dbReference type="EMBL" id="TLQ03266.1"/>
    </source>
</evidence>
<dbReference type="EMBL" id="VBTH01000031">
    <property type="protein sequence ID" value="TLQ03266.1"/>
    <property type="molecule type" value="Genomic_DNA"/>
</dbReference>
<sequence length="411" mass="47870">MPNISQRIWVDGQRAPHGVKVPDYMRQYFKKNTDNRAETINYVGFHLNNNELNVMLPKNSEWTQYVPSDIINVIIDSLRNNRAHKSGDTTTEIDISANDLFGIVEWLIKDFRSNGIFEVSHTQWSKNRGNINWGRTIKKTTPFVQDDNLVLLNLIKRKRVSEFDIVSKIHASVMEQISEKFGVLFHDFSFKSRLTHADLYDVIKLKRILNKTLNKTNVRREKMLILSLLNYLNLIDTNQSEISIVTTEFHVLFENSFKKFIGDQVNLHVPEAIPNAVWSIELPGSNPIISKNKQIPDALVLRSEQEHEYLDIYDTKYYDLTYYKNNQQKNTWATAPADWYSVGKQFFYEYSYNYQAISDNLERGYNYFVFPWPIGSLQTIAAGNIDISVGNDQSQHIQLLLVDPIELLRSF</sequence>
<reference evidence="1 2" key="1">
    <citation type="submission" date="2019-05" db="EMBL/GenBank/DDBJ databases">
        <title>The metagenome of a microbial culture collection derived from dairy environment covers the genomic content of the human microbiome.</title>
        <authorList>
            <person name="Roder T."/>
            <person name="Wuthrich D."/>
            <person name="Sattari Z."/>
            <person name="Von Ah U."/>
            <person name="Bar C."/>
            <person name="Ronchi F."/>
            <person name="Macpherson A.J."/>
            <person name="Ganal-Vonarburg S.C."/>
            <person name="Bruggmann R."/>
            <person name="Vergeres G."/>
        </authorList>
    </citation>
    <scope>NUCLEOTIDE SEQUENCE [LARGE SCALE GENOMIC DNA]</scope>
    <source>
        <strain evidence="1 2">FAM 18815</strain>
    </source>
</reference>
<comment type="caution">
    <text evidence="1">The sequence shown here is derived from an EMBL/GenBank/DDBJ whole genome shotgun (WGS) entry which is preliminary data.</text>
</comment>
<keyword evidence="1" id="KW-0540">Nuclease</keyword>
<keyword evidence="1" id="KW-0255">Endonuclease</keyword>
<dbReference type="GO" id="GO:0004519">
    <property type="term" value="F:endonuclease activity"/>
    <property type="evidence" value="ECO:0007669"/>
    <property type="project" value="UniProtKB-KW"/>
</dbReference>
<protein>
    <submittedName>
        <fullName evidence="1">LlaJI family restriction endonuclease</fullName>
    </submittedName>
</protein>
<name>A0A5R9BRE0_9LACO</name>
<organism evidence="1 2">
    <name type="scientific">Pediococcus stilesii</name>
    <dbReference type="NCBI Taxonomy" id="331679"/>
    <lineage>
        <taxon>Bacteria</taxon>
        <taxon>Bacillati</taxon>
        <taxon>Bacillota</taxon>
        <taxon>Bacilli</taxon>
        <taxon>Lactobacillales</taxon>
        <taxon>Lactobacillaceae</taxon>
        <taxon>Pediococcus</taxon>
    </lineage>
</organism>
<proteinExistence type="predicted"/>
<gene>
    <name evidence="1" type="ORF">FEZ51_10120</name>
</gene>
<dbReference type="RefSeq" id="WP_138474969.1">
    <property type="nucleotide sequence ID" value="NZ_VBTH01000031.1"/>
</dbReference>